<dbReference type="InterPro" id="IPR036509">
    <property type="entry name" value="Met_Sox_Rdtase_MsrA_sf"/>
</dbReference>
<dbReference type="PATRIC" id="fig|458.5.peg.2923"/>
<keyword evidence="9" id="KW-1185">Reference proteome</keyword>
<dbReference type="InterPro" id="IPR050162">
    <property type="entry name" value="MsrA_MetSO_reductase"/>
</dbReference>
<dbReference type="PANTHER" id="PTHR42799:SF2">
    <property type="entry name" value="MITOCHONDRIAL PEPTIDE METHIONINE SULFOXIDE REDUCTASE"/>
    <property type="match status" value="1"/>
</dbReference>
<feature type="chain" id="PRO_5006916694" description="Peptide methionine sulfoxide reductase MsrA" evidence="6">
    <location>
        <begin position="19"/>
        <end position="191"/>
    </location>
</feature>
<evidence type="ECO:0000256" key="1">
    <source>
        <dbReference type="ARBA" id="ARBA00005591"/>
    </source>
</evidence>
<comment type="similarity">
    <text evidence="1 5">Belongs to the MsrA Met sulfoxide reductase family.</text>
</comment>
<dbReference type="NCBIfam" id="TIGR00401">
    <property type="entry name" value="msrA"/>
    <property type="match status" value="1"/>
</dbReference>
<evidence type="ECO:0000256" key="5">
    <source>
        <dbReference type="HAMAP-Rule" id="MF_01401"/>
    </source>
</evidence>
<dbReference type="InterPro" id="IPR002569">
    <property type="entry name" value="Met_Sox_Rdtase_MsrA_dom"/>
</dbReference>
<dbReference type="HAMAP" id="MF_01401">
    <property type="entry name" value="MsrA"/>
    <property type="match status" value="1"/>
</dbReference>
<comment type="catalytic activity">
    <reaction evidence="3 5">
        <text>L-methionyl-[protein] + [thioredoxin]-disulfide + H2O = L-methionyl-(S)-S-oxide-[protein] + [thioredoxin]-dithiol</text>
        <dbReference type="Rhea" id="RHEA:14217"/>
        <dbReference type="Rhea" id="RHEA-COMP:10698"/>
        <dbReference type="Rhea" id="RHEA-COMP:10700"/>
        <dbReference type="Rhea" id="RHEA-COMP:12313"/>
        <dbReference type="Rhea" id="RHEA-COMP:12315"/>
        <dbReference type="ChEBI" id="CHEBI:15377"/>
        <dbReference type="ChEBI" id="CHEBI:16044"/>
        <dbReference type="ChEBI" id="CHEBI:29950"/>
        <dbReference type="ChEBI" id="CHEBI:44120"/>
        <dbReference type="ChEBI" id="CHEBI:50058"/>
        <dbReference type="EC" id="1.8.4.11"/>
    </reaction>
</comment>
<reference evidence="8 9" key="1">
    <citation type="submission" date="2015-11" db="EMBL/GenBank/DDBJ databases">
        <title>Genomic analysis of 38 Legionella species identifies large and diverse effector repertoires.</title>
        <authorList>
            <person name="Burstein D."/>
            <person name="Amaro F."/>
            <person name="Zusman T."/>
            <person name="Lifshitz Z."/>
            <person name="Cohen O."/>
            <person name="Gilbert J.A."/>
            <person name="Pupko T."/>
            <person name="Shuman H.A."/>
            <person name="Segal G."/>
        </authorList>
    </citation>
    <scope>NUCLEOTIDE SEQUENCE [LARGE SCALE GENOMIC DNA]</scope>
    <source>
        <strain evidence="8 9">WA-270A-C2</strain>
    </source>
</reference>
<comment type="caution">
    <text evidence="8">The sequence shown here is derived from an EMBL/GenBank/DDBJ whole genome shotgun (WGS) entry which is preliminary data.</text>
</comment>
<keyword evidence="6" id="KW-0732">Signal</keyword>
<dbReference type="GO" id="GO:0008113">
    <property type="term" value="F:peptide-methionine (S)-S-oxide reductase activity"/>
    <property type="evidence" value="ECO:0007669"/>
    <property type="project" value="UniProtKB-UniRule"/>
</dbReference>
<comment type="function">
    <text evidence="5">Has an important function as a repair enzyme for proteins that have been inactivated by oxidation. Catalyzes the reversible oxidation-reduction of methionine sulfoxide in proteins to methionine.</text>
</comment>
<dbReference type="Gene3D" id="3.30.1060.10">
    <property type="entry name" value="Peptide methionine sulphoxide reductase MsrA"/>
    <property type="match status" value="1"/>
</dbReference>
<feature type="active site" evidence="5">
    <location>
        <position position="29"/>
    </location>
</feature>
<dbReference type="SUPFAM" id="SSF55068">
    <property type="entry name" value="Peptide methionine sulfoxide reductase"/>
    <property type="match status" value="1"/>
</dbReference>
<feature type="domain" description="Peptide methionine sulphoxide reductase MsrA" evidence="7">
    <location>
        <begin position="22"/>
        <end position="170"/>
    </location>
</feature>
<dbReference type="PANTHER" id="PTHR42799">
    <property type="entry name" value="MITOCHONDRIAL PEPTIDE METHIONINE SULFOXIDE REDUCTASE"/>
    <property type="match status" value="1"/>
</dbReference>
<sequence>MVKGFVCALMLIFNSAYAKVEEAIFAGGCFWCVEADFDKVKGVLATVAGFDGGTSKDPTYAQVSAGGTGYAEAVRVMYNPDVVSYRQLVDFFWRHIDPTTKDGQFCDHGRQYRSAIFYLNDEQKKIALVSKKAMEKRFKTVYTEVVPSTQFYAAEDYHQNYYQKHNWRYNYYRYRCGRDARIHEVWNNVNH</sequence>
<dbReference type="AlphaFoldDB" id="A0A0W0XN99"/>
<evidence type="ECO:0000256" key="2">
    <source>
        <dbReference type="ARBA" id="ARBA00023002"/>
    </source>
</evidence>
<evidence type="ECO:0000313" key="9">
    <source>
        <dbReference type="Proteomes" id="UP000054608"/>
    </source>
</evidence>
<proteinExistence type="inferred from homology"/>
<dbReference type="GO" id="GO:0034599">
    <property type="term" value="P:cellular response to oxidative stress"/>
    <property type="evidence" value="ECO:0007669"/>
    <property type="project" value="TreeGrafter"/>
</dbReference>
<dbReference type="EMBL" id="LNYT01000022">
    <property type="protein sequence ID" value="KTD46006.1"/>
    <property type="molecule type" value="Genomic_DNA"/>
</dbReference>
<evidence type="ECO:0000256" key="6">
    <source>
        <dbReference type="SAM" id="SignalP"/>
    </source>
</evidence>
<dbReference type="OrthoDB" id="4174719at2"/>
<protein>
    <recommendedName>
        <fullName evidence="5">Peptide methionine sulfoxide reductase MsrA</fullName>
        <shortName evidence="5">Protein-methionine-S-oxide reductase</shortName>
        <ecNumber evidence="5">1.8.4.11</ecNumber>
    </recommendedName>
    <alternativeName>
        <fullName evidence="5">Peptide-methionine (S)-S-oxide reductase</fullName>
        <shortName evidence="5">Peptide Met(O) reductase</shortName>
    </alternativeName>
</protein>
<dbReference type="RefSeq" id="WP_058532746.1">
    <property type="nucleotide sequence ID" value="NZ_CAAAIN010000004.1"/>
</dbReference>
<gene>
    <name evidence="5" type="primary">msrA</name>
    <name evidence="8" type="ORF">Lrub_2803</name>
</gene>
<dbReference type="Proteomes" id="UP000054608">
    <property type="component" value="Unassembled WGS sequence"/>
</dbReference>
<dbReference type="STRING" id="458.Lrub_2803"/>
<evidence type="ECO:0000256" key="3">
    <source>
        <dbReference type="ARBA" id="ARBA00047806"/>
    </source>
</evidence>
<dbReference type="Pfam" id="PF01625">
    <property type="entry name" value="PMSR"/>
    <property type="match status" value="1"/>
</dbReference>
<keyword evidence="2 5" id="KW-0560">Oxidoreductase</keyword>
<organism evidence="8 9">
    <name type="scientific">Legionella rubrilucens</name>
    <dbReference type="NCBI Taxonomy" id="458"/>
    <lineage>
        <taxon>Bacteria</taxon>
        <taxon>Pseudomonadati</taxon>
        <taxon>Pseudomonadota</taxon>
        <taxon>Gammaproteobacteria</taxon>
        <taxon>Legionellales</taxon>
        <taxon>Legionellaceae</taxon>
        <taxon>Legionella</taxon>
    </lineage>
</organism>
<evidence type="ECO:0000259" key="7">
    <source>
        <dbReference type="Pfam" id="PF01625"/>
    </source>
</evidence>
<evidence type="ECO:0000313" key="8">
    <source>
        <dbReference type="EMBL" id="KTD46006.1"/>
    </source>
</evidence>
<feature type="signal peptide" evidence="6">
    <location>
        <begin position="1"/>
        <end position="18"/>
    </location>
</feature>
<name>A0A0W0XN99_9GAMM</name>
<dbReference type="EC" id="1.8.4.11" evidence="5"/>
<accession>A0A0W0XN99</accession>
<dbReference type="GO" id="GO:0005737">
    <property type="term" value="C:cytoplasm"/>
    <property type="evidence" value="ECO:0007669"/>
    <property type="project" value="TreeGrafter"/>
</dbReference>
<comment type="catalytic activity">
    <reaction evidence="4 5">
        <text>[thioredoxin]-disulfide + L-methionine + H2O = L-methionine (S)-S-oxide + [thioredoxin]-dithiol</text>
        <dbReference type="Rhea" id="RHEA:19993"/>
        <dbReference type="Rhea" id="RHEA-COMP:10698"/>
        <dbReference type="Rhea" id="RHEA-COMP:10700"/>
        <dbReference type="ChEBI" id="CHEBI:15377"/>
        <dbReference type="ChEBI" id="CHEBI:29950"/>
        <dbReference type="ChEBI" id="CHEBI:50058"/>
        <dbReference type="ChEBI" id="CHEBI:57844"/>
        <dbReference type="ChEBI" id="CHEBI:58772"/>
        <dbReference type="EC" id="1.8.4.11"/>
    </reaction>
</comment>
<evidence type="ECO:0000256" key="4">
    <source>
        <dbReference type="ARBA" id="ARBA00048782"/>
    </source>
</evidence>
<dbReference type="GO" id="GO:0033744">
    <property type="term" value="F:L-methionine:thioredoxin-disulfide S-oxidoreductase activity"/>
    <property type="evidence" value="ECO:0007669"/>
    <property type="project" value="RHEA"/>
</dbReference>